<keyword evidence="2" id="KW-1185">Reference proteome</keyword>
<protein>
    <submittedName>
        <fullName evidence="1">Uncharacterized protein</fullName>
    </submittedName>
</protein>
<dbReference type="EMBL" id="JASCZI010121069">
    <property type="protein sequence ID" value="MED6159435.1"/>
    <property type="molecule type" value="Genomic_DNA"/>
</dbReference>
<reference evidence="1 2" key="1">
    <citation type="journal article" date="2023" name="Plants (Basel)">
        <title>Bridging the Gap: Combining Genomics and Transcriptomics Approaches to Understand Stylosanthes scabra, an Orphan Legume from the Brazilian Caatinga.</title>
        <authorList>
            <person name="Ferreira-Neto J.R.C."/>
            <person name="da Silva M.D."/>
            <person name="Binneck E."/>
            <person name="de Melo N.F."/>
            <person name="da Silva R.H."/>
            <person name="de Melo A.L.T.M."/>
            <person name="Pandolfi V."/>
            <person name="Bustamante F.O."/>
            <person name="Brasileiro-Vidal A.C."/>
            <person name="Benko-Iseppon A.M."/>
        </authorList>
    </citation>
    <scope>NUCLEOTIDE SEQUENCE [LARGE SCALE GENOMIC DNA]</scope>
    <source>
        <tissue evidence="1">Leaves</tissue>
    </source>
</reference>
<comment type="caution">
    <text evidence="1">The sequence shown here is derived from an EMBL/GenBank/DDBJ whole genome shotgun (WGS) entry which is preliminary data.</text>
</comment>
<gene>
    <name evidence="1" type="ORF">PIB30_042360</name>
</gene>
<sequence>MNKKVSSGFIAWLGDRDCDYWVGAAAEGSSRDLYFGIRISSLKNKFRRWVKVNGMIIESNFVKEVWFMALGEEVNEILEVEEREGCIALSPANRDFKEWKLDVMKLQNDTALWTLNVNKKWGTEEGI</sequence>
<accession>A0ABU6UDT9</accession>
<name>A0ABU6UDT9_9FABA</name>
<evidence type="ECO:0000313" key="1">
    <source>
        <dbReference type="EMBL" id="MED6159435.1"/>
    </source>
</evidence>
<dbReference type="Proteomes" id="UP001341840">
    <property type="component" value="Unassembled WGS sequence"/>
</dbReference>
<proteinExistence type="predicted"/>
<evidence type="ECO:0000313" key="2">
    <source>
        <dbReference type="Proteomes" id="UP001341840"/>
    </source>
</evidence>
<organism evidence="1 2">
    <name type="scientific">Stylosanthes scabra</name>
    <dbReference type="NCBI Taxonomy" id="79078"/>
    <lineage>
        <taxon>Eukaryota</taxon>
        <taxon>Viridiplantae</taxon>
        <taxon>Streptophyta</taxon>
        <taxon>Embryophyta</taxon>
        <taxon>Tracheophyta</taxon>
        <taxon>Spermatophyta</taxon>
        <taxon>Magnoliopsida</taxon>
        <taxon>eudicotyledons</taxon>
        <taxon>Gunneridae</taxon>
        <taxon>Pentapetalae</taxon>
        <taxon>rosids</taxon>
        <taxon>fabids</taxon>
        <taxon>Fabales</taxon>
        <taxon>Fabaceae</taxon>
        <taxon>Papilionoideae</taxon>
        <taxon>50 kb inversion clade</taxon>
        <taxon>dalbergioids sensu lato</taxon>
        <taxon>Dalbergieae</taxon>
        <taxon>Pterocarpus clade</taxon>
        <taxon>Stylosanthes</taxon>
    </lineage>
</organism>